<dbReference type="Proteomes" id="UP000887579">
    <property type="component" value="Unplaced"/>
</dbReference>
<sequence>MKLKISLLFLIFFFCINLSSTRHLNFHKSQHQKQLGDHDSINPSSSNGDNQISNGNDLKNGNEFEKKDEIEEFFIDDVSDEVQQKNDTSGNDTKKDSPKKKQYNVHVILGDSDSSSSYLWGIPLWVWIVGCIFICCCCPCTIVIGSRS</sequence>
<proteinExistence type="predicted"/>
<protein>
    <submittedName>
        <fullName evidence="2">Transmembrane protein</fullName>
    </submittedName>
</protein>
<dbReference type="WBParaSite" id="ES5_v2.g28103.t1">
    <property type="protein sequence ID" value="ES5_v2.g28103.t1"/>
    <property type="gene ID" value="ES5_v2.g28103"/>
</dbReference>
<reference evidence="2" key="1">
    <citation type="submission" date="2022-11" db="UniProtKB">
        <authorList>
            <consortium name="WormBaseParasite"/>
        </authorList>
    </citation>
    <scope>IDENTIFICATION</scope>
</reference>
<evidence type="ECO:0000313" key="2">
    <source>
        <dbReference type="WBParaSite" id="ES5_v2.g28103.t1"/>
    </source>
</evidence>
<accession>A0AC34GEC5</accession>
<evidence type="ECO:0000313" key="1">
    <source>
        <dbReference type="Proteomes" id="UP000887579"/>
    </source>
</evidence>
<organism evidence="1 2">
    <name type="scientific">Panagrolaimus sp. ES5</name>
    <dbReference type="NCBI Taxonomy" id="591445"/>
    <lineage>
        <taxon>Eukaryota</taxon>
        <taxon>Metazoa</taxon>
        <taxon>Ecdysozoa</taxon>
        <taxon>Nematoda</taxon>
        <taxon>Chromadorea</taxon>
        <taxon>Rhabditida</taxon>
        <taxon>Tylenchina</taxon>
        <taxon>Panagrolaimomorpha</taxon>
        <taxon>Panagrolaimoidea</taxon>
        <taxon>Panagrolaimidae</taxon>
        <taxon>Panagrolaimus</taxon>
    </lineage>
</organism>
<name>A0AC34GEC5_9BILA</name>